<name>A4HRN7_LEIIN</name>
<dbReference type="EMBL" id="FR796434">
    <property type="protein sequence ID" value="CAM65268.1"/>
    <property type="molecule type" value="Genomic_DNA"/>
</dbReference>
<dbReference type="RefSeq" id="XP_001462729.1">
    <property type="nucleotide sequence ID" value="XM_001462692.1"/>
</dbReference>
<evidence type="ECO:0000313" key="2">
    <source>
        <dbReference type="Proteomes" id="UP000008153"/>
    </source>
</evidence>
<protein>
    <submittedName>
        <fullName evidence="1">Uncharacterized protein</fullName>
    </submittedName>
</protein>
<dbReference type="AlphaFoldDB" id="A4HRN7"/>
<dbReference type="Proteomes" id="UP000008153">
    <property type="component" value="Chromosome 2"/>
</dbReference>
<organism evidence="1 2">
    <name type="scientific">Leishmania infantum</name>
    <dbReference type="NCBI Taxonomy" id="5671"/>
    <lineage>
        <taxon>Eukaryota</taxon>
        <taxon>Discoba</taxon>
        <taxon>Euglenozoa</taxon>
        <taxon>Kinetoplastea</taxon>
        <taxon>Metakinetoplastina</taxon>
        <taxon>Trypanosomatida</taxon>
        <taxon>Trypanosomatidae</taxon>
        <taxon>Leishmaniinae</taxon>
        <taxon>Leishmania</taxon>
    </lineage>
</organism>
<reference evidence="1 2" key="2">
    <citation type="journal article" date="2011" name="Genome Res.">
        <title>Chromosome and gene copy number variation allow major structural change between species and strains of Leishmania.</title>
        <authorList>
            <person name="Rogers M.B."/>
            <person name="Hilley J.D."/>
            <person name="Dickens N.J."/>
            <person name="Wilkes J."/>
            <person name="Bates P.A."/>
            <person name="Depledge D.P."/>
            <person name="Harris D."/>
            <person name="Her Y."/>
            <person name="Herzyk P."/>
            <person name="Imamura H."/>
            <person name="Otto T.D."/>
            <person name="Sanders M."/>
            <person name="Seeger K."/>
            <person name="Dujardin J.C."/>
            <person name="Berriman M."/>
            <person name="Smith D.F."/>
            <person name="Hertz-Fowler C."/>
            <person name="Mottram J.C."/>
        </authorList>
    </citation>
    <scope>NUCLEOTIDE SEQUENCE [LARGE SCALE GENOMIC DNA]</scope>
    <source>
        <strain evidence="1 2">JPCM5</strain>
    </source>
</reference>
<reference evidence="1 2" key="1">
    <citation type="journal article" date="2007" name="Nat. Genet.">
        <title>Comparative genomic analysis of three Leishmania species that cause diverse human disease.</title>
        <authorList>
            <person name="Peacock C.S."/>
            <person name="Seeger K."/>
            <person name="Harris D."/>
            <person name="Murphy L."/>
            <person name="Ruiz J.C."/>
            <person name="Quail M.A."/>
            <person name="Peters N."/>
            <person name="Adlem E."/>
            <person name="Tivey A."/>
            <person name="Aslett M."/>
            <person name="Kerhornou A."/>
            <person name="Ivens A."/>
            <person name="Fraser A."/>
            <person name="Rajandream M.A."/>
            <person name="Carver T."/>
            <person name="Norbertczak H."/>
            <person name="Chillingworth T."/>
            <person name="Hance Z."/>
            <person name="Jagels K."/>
            <person name="Moule S."/>
            <person name="Ormond D."/>
            <person name="Rutter S."/>
            <person name="Squares R."/>
            <person name="Whitehead S."/>
            <person name="Rabbinowitsch E."/>
            <person name="Arrowsmith C."/>
            <person name="White B."/>
            <person name="Thurston S."/>
            <person name="Bringaud F."/>
            <person name="Baldauf S.L."/>
            <person name="Faulconbridge A."/>
            <person name="Jeffares D."/>
            <person name="Depledge D.P."/>
            <person name="Oyola S.O."/>
            <person name="Hilley J.D."/>
            <person name="Brito L.O."/>
            <person name="Tosi L.R."/>
            <person name="Barrell B."/>
            <person name="Cruz A.K."/>
            <person name="Mottram J.C."/>
            <person name="Smith D.F."/>
            <person name="Berriman M."/>
        </authorList>
    </citation>
    <scope>NUCLEOTIDE SEQUENCE [LARGE SCALE GENOMIC DNA]</scope>
    <source>
        <strain evidence="1 2">JPCM5</strain>
    </source>
</reference>
<dbReference type="GeneID" id="5066220"/>
<evidence type="ECO:0000313" key="1">
    <source>
        <dbReference type="EMBL" id="CAM65268.1"/>
    </source>
</evidence>
<dbReference type="KEGG" id="lif:LINJ_02_0370"/>
<dbReference type="InParanoid" id="A4HRN7"/>
<accession>A4HRN7</accession>
<gene>
    <name evidence="1" type="ORF">LINJ_02_0370</name>
</gene>
<sequence length="50" mass="5570">MHVRALLYAAAAEPHATLPLRLHSFSIKLRHSAIFLPVLKALLLQLSLAR</sequence>
<proteinExistence type="predicted"/>
<keyword evidence="2" id="KW-1185">Reference proteome</keyword>